<sequence>MALAILQLKGQEPGRYIFEADIGTNSWYEFKIGKSKRKFRGMEFVDEVQYQSTLIKSPVKENTGFQTHFLISLESGKFEGDSRYMQLFSYKTKTKISPAISEVLTVVPSVRDWNDDFKLPKMMSMHQQTYDQQSIVVRNAPFKLKDNKVSEAFFFNTLLGAVPGILNNALPMLGKLLPGLQSAAPTISKIADTAGKILPELTKVIPKDVKPGAEGAKQVLQNISPETISAILQIIQGQVGGSTNGHSNGSSKANGHAATQSLQKYSHDFAINPAMLMQLAPLLEKVLSPETIKAIGDNPVKLFKAVSDSALKFQKMELDHLEKINPGVDDPGLDSIVKGMAYGRPRYSQAKIAPALLAALPALMPVLQKVLSPDMIKAIGEQPVKLFNAIANAGLKHTQQELNHLEKINPGVDDPAFDNIVNSMSVKSAVSIDSTFSNMVSIKFLNAKGIIVAGKEKVVYDRRNKISLPIELQVSAKAKEAVITIPKGIFQLIIQDGDTMEVLLEKKIKEKNIALGSPLDVVNLSSDEAKKLPVHKDLKVELTFNWKKGDKILGTFMNHYIVLTDGYLFQRAGSEFTTHFVLNDVDQFRNYWHKIWEGGPTSHKRWKIDFECKYYYHLNEEDASIKKLSTRKKKVSDSAHSDDAGDDYRRKISAKLKSGMEISLEAYNELLKLHDLPPLDQEKLNAFRSQEFVKQAATAARFSADFRGRQGETSALWAYPEGNFQSYTLSKVVAADATGMVTEVQDEEVQFPKFSSVHFIGTQSL</sequence>
<name>A0A937KD05_9BACT</name>
<protein>
    <submittedName>
        <fullName evidence="1">Uncharacterized protein</fullName>
    </submittedName>
</protein>
<evidence type="ECO:0000313" key="2">
    <source>
        <dbReference type="Proteomes" id="UP000614216"/>
    </source>
</evidence>
<organism evidence="1 2">
    <name type="scientific">Fulvivirga marina</name>
    <dbReference type="NCBI Taxonomy" id="2494733"/>
    <lineage>
        <taxon>Bacteria</taxon>
        <taxon>Pseudomonadati</taxon>
        <taxon>Bacteroidota</taxon>
        <taxon>Cytophagia</taxon>
        <taxon>Cytophagales</taxon>
        <taxon>Fulvivirgaceae</taxon>
        <taxon>Fulvivirga</taxon>
    </lineage>
</organism>
<dbReference type="EMBL" id="JAEUGD010000016">
    <property type="protein sequence ID" value="MBL6445550.1"/>
    <property type="molecule type" value="Genomic_DNA"/>
</dbReference>
<dbReference type="AlphaFoldDB" id="A0A937KD05"/>
<keyword evidence="2" id="KW-1185">Reference proteome</keyword>
<reference evidence="1" key="1">
    <citation type="submission" date="2021-01" db="EMBL/GenBank/DDBJ databases">
        <title>Fulvivirga kasyanovii gen. nov., sp nov., a novel member of the phylum Bacteroidetes isolated from seawater in a mussel farm.</title>
        <authorList>
            <person name="Zhao L.-H."/>
            <person name="Wang Z.-J."/>
        </authorList>
    </citation>
    <scope>NUCLEOTIDE SEQUENCE</scope>
    <source>
        <strain evidence="1">29W222</strain>
    </source>
</reference>
<proteinExistence type="predicted"/>
<comment type="caution">
    <text evidence="1">The sequence shown here is derived from an EMBL/GenBank/DDBJ whole genome shotgun (WGS) entry which is preliminary data.</text>
</comment>
<evidence type="ECO:0000313" key="1">
    <source>
        <dbReference type="EMBL" id="MBL6445550.1"/>
    </source>
</evidence>
<accession>A0A937KD05</accession>
<dbReference type="RefSeq" id="WP_202855093.1">
    <property type="nucleotide sequence ID" value="NZ_JAEUGD010000016.1"/>
</dbReference>
<dbReference type="Proteomes" id="UP000614216">
    <property type="component" value="Unassembled WGS sequence"/>
</dbReference>
<gene>
    <name evidence="1" type="ORF">JMN32_04475</name>
</gene>